<accession>A0A8X6GXJ2</accession>
<keyword evidence="3" id="KW-1185">Reference proteome</keyword>
<protein>
    <submittedName>
        <fullName evidence="2">Uncharacterized protein</fullName>
    </submittedName>
</protein>
<proteinExistence type="predicted"/>
<gene>
    <name evidence="2" type="ORF">TNCT_364151</name>
</gene>
<organism evidence="2 3">
    <name type="scientific">Trichonephila clavata</name>
    <name type="common">Joro spider</name>
    <name type="synonym">Nephila clavata</name>
    <dbReference type="NCBI Taxonomy" id="2740835"/>
    <lineage>
        <taxon>Eukaryota</taxon>
        <taxon>Metazoa</taxon>
        <taxon>Ecdysozoa</taxon>
        <taxon>Arthropoda</taxon>
        <taxon>Chelicerata</taxon>
        <taxon>Arachnida</taxon>
        <taxon>Araneae</taxon>
        <taxon>Araneomorphae</taxon>
        <taxon>Entelegynae</taxon>
        <taxon>Araneoidea</taxon>
        <taxon>Nephilidae</taxon>
        <taxon>Trichonephila</taxon>
    </lineage>
</organism>
<dbReference type="EMBL" id="BMAO01036647">
    <property type="protein sequence ID" value="GFR12239.1"/>
    <property type="molecule type" value="Genomic_DNA"/>
</dbReference>
<dbReference type="AlphaFoldDB" id="A0A8X6GXJ2"/>
<evidence type="ECO:0000313" key="2">
    <source>
        <dbReference type="EMBL" id="GFR12239.1"/>
    </source>
</evidence>
<reference evidence="2" key="1">
    <citation type="submission" date="2020-07" db="EMBL/GenBank/DDBJ databases">
        <title>Multicomponent nature underlies the extraordinary mechanical properties of spider dragline silk.</title>
        <authorList>
            <person name="Kono N."/>
            <person name="Nakamura H."/>
            <person name="Mori M."/>
            <person name="Yoshida Y."/>
            <person name="Ohtoshi R."/>
            <person name="Malay A.D."/>
            <person name="Moran D.A.P."/>
            <person name="Tomita M."/>
            <person name="Numata K."/>
            <person name="Arakawa K."/>
        </authorList>
    </citation>
    <scope>NUCLEOTIDE SEQUENCE</scope>
</reference>
<feature type="signal peptide" evidence="1">
    <location>
        <begin position="1"/>
        <end position="17"/>
    </location>
</feature>
<evidence type="ECO:0000313" key="3">
    <source>
        <dbReference type="Proteomes" id="UP000887116"/>
    </source>
</evidence>
<evidence type="ECO:0000256" key="1">
    <source>
        <dbReference type="SAM" id="SignalP"/>
    </source>
</evidence>
<feature type="chain" id="PRO_5036461011" evidence="1">
    <location>
        <begin position="18"/>
        <end position="132"/>
    </location>
</feature>
<sequence>MFLAVLMTASLVEHALLVKLFYENKENSSAVVQVIRCRKNLLRGLMCTKLSRSSLKDSKRRGNQFNLEGAVNMSDWYMLMDVDTLSQTSAFEGSSACAIFRHTSYSYRTVQKVLRKHNALLLSHDPSISGAA</sequence>
<keyword evidence="1" id="KW-0732">Signal</keyword>
<dbReference type="Proteomes" id="UP000887116">
    <property type="component" value="Unassembled WGS sequence"/>
</dbReference>
<name>A0A8X6GXJ2_TRICU</name>
<comment type="caution">
    <text evidence="2">The sequence shown here is derived from an EMBL/GenBank/DDBJ whole genome shotgun (WGS) entry which is preliminary data.</text>
</comment>